<reference evidence="1 2" key="1">
    <citation type="submission" date="2014-06" db="EMBL/GenBank/DDBJ databases">
        <title>Evolutionary Origins and Diversification of the Mycorrhizal Mutualists.</title>
        <authorList>
            <consortium name="DOE Joint Genome Institute"/>
            <consortium name="Mycorrhizal Genomics Consortium"/>
            <person name="Kohler A."/>
            <person name="Kuo A."/>
            <person name="Nagy L.G."/>
            <person name="Floudas D."/>
            <person name="Copeland A."/>
            <person name="Barry K.W."/>
            <person name="Cichocki N."/>
            <person name="Veneault-Fourrey C."/>
            <person name="LaButti K."/>
            <person name="Lindquist E.A."/>
            <person name="Lipzen A."/>
            <person name="Lundell T."/>
            <person name="Morin E."/>
            <person name="Murat C."/>
            <person name="Riley R."/>
            <person name="Ohm R."/>
            <person name="Sun H."/>
            <person name="Tunlid A."/>
            <person name="Henrissat B."/>
            <person name="Grigoriev I.V."/>
            <person name="Hibbett D.S."/>
            <person name="Martin F."/>
        </authorList>
    </citation>
    <scope>NUCLEOTIDE SEQUENCE [LARGE SCALE GENOMIC DNA]</scope>
    <source>
        <strain evidence="1 2">SS14</strain>
    </source>
</reference>
<feature type="non-terminal residue" evidence="1">
    <location>
        <position position="178"/>
    </location>
</feature>
<accession>A0A0C9VVR3</accession>
<feature type="non-terminal residue" evidence="1">
    <location>
        <position position="1"/>
    </location>
</feature>
<dbReference type="OrthoDB" id="3257409at2759"/>
<dbReference type="Proteomes" id="UP000054279">
    <property type="component" value="Unassembled WGS sequence"/>
</dbReference>
<proteinExistence type="predicted"/>
<evidence type="ECO:0000313" key="2">
    <source>
        <dbReference type="Proteomes" id="UP000054279"/>
    </source>
</evidence>
<dbReference type="HOGENOM" id="CLU_007337_2_0_1"/>
<name>A0A0C9VVR3_SPHS4</name>
<dbReference type="AlphaFoldDB" id="A0A0C9VVR3"/>
<dbReference type="EMBL" id="KN837127">
    <property type="protein sequence ID" value="KIJ42790.1"/>
    <property type="molecule type" value="Genomic_DNA"/>
</dbReference>
<keyword evidence="2" id="KW-1185">Reference proteome</keyword>
<sequence length="178" mass="21127">KFSEEDFEALRAFAYQSEVRLTSRAYEKLRHTWPELKIDSPKVLRQRIRNLSGLSPVNYDCCVNSCCAFTGHLSDLTQCPHCNEDRFEANGRISHKQFQYIPLKPQLQKLYTSHKSRHEHQPDKICDFYDSQVYRELLDKYVEVLDCVLPHKYFGDERDLALLVLTDGFQIFRKRKYT</sequence>
<evidence type="ECO:0000313" key="1">
    <source>
        <dbReference type="EMBL" id="KIJ42790.1"/>
    </source>
</evidence>
<gene>
    <name evidence="1" type="ORF">M422DRAFT_106994</name>
</gene>
<protein>
    <submittedName>
        <fullName evidence="1">Uncharacterized protein</fullName>
    </submittedName>
</protein>
<organism evidence="1 2">
    <name type="scientific">Sphaerobolus stellatus (strain SS14)</name>
    <dbReference type="NCBI Taxonomy" id="990650"/>
    <lineage>
        <taxon>Eukaryota</taxon>
        <taxon>Fungi</taxon>
        <taxon>Dikarya</taxon>
        <taxon>Basidiomycota</taxon>
        <taxon>Agaricomycotina</taxon>
        <taxon>Agaricomycetes</taxon>
        <taxon>Phallomycetidae</taxon>
        <taxon>Geastrales</taxon>
        <taxon>Sphaerobolaceae</taxon>
        <taxon>Sphaerobolus</taxon>
    </lineage>
</organism>